<evidence type="ECO:0000313" key="2">
    <source>
        <dbReference type="EMBL" id="QHS99398.1"/>
    </source>
</evidence>
<dbReference type="EMBL" id="MN739341">
    <property type="protein sequence ID" value="QHS99398.1"/>
    <property type="molecule type" value="Genomic_DNA"/>
</dbReference>
<accession>A0A6C0C6W4</accession>
<feature type="region of interest" description="Disordered" evidence="1">
    <location>
        <begin position="1"/>
        <end position="23"/>
    </location>
</feature>
<evidence type="ECO:0000256" key="1">
    <source>
        <dbReference type="SAM" id="MobiDB-lite"/>
    </source>
</evidence>
<protein>
    <submittedName>
        <fullName evidence="2">Uncharacterized protein</fullName>
    </submittedName>
</protein>
<name>A0A6C0C6W4_9ZZZZ</name>
<proteinExistence type="predicted"/>
<dbReference type="AlphaFoldDB" id="A0A6C0C6W4"/>
<reference evidence="2" key="1">
    <citation type="journal article" date="2020" name="Nature">
        <title>Giant virus diversity and host interactions through global metagenomics.</title>
        <authorList>
            <person name="Schulz F."/>
            <person name="Roux S."/>
            <person name="Paez-Espino D."/>
            <person name="Jungbluth S."/>
            <person name="Walsh D.A."/>
            <person name="Denef V.J."/>
            <person name="McMahon K.D."/>
            <person name="Konstantinidis K.T."/>
            <person name="Eloe-Fadrosh E.A."/>
            <person name="Kyrpides N.C."/>
            <person name="Woyke T."/>
        </authorList>
    </citation>
    <scope>NUCLEOTIDE SEQUENCE</scope>
    <source>
        <strain evidence="2">GVMAG-M-3300020185-33</strain>
    </source>
</reference>
<sequence length="120" mass="13580">MDRKIQNLFTPQPRSRGNVPLTEQGLRLDFNRKMQRIYGHRNASRRNTSHTARNAPLVQHLKYMPGGPGAKLAAESFTQHAAKQKKSKSSSNRKTKSAGNRKTKSAGNRKSKKNKKKIKN</sequence>
<feature type="compositionally biased region" description="Basic residues" evidence="1">
    <location>
        <begin position="82"/>
        <end position="120"/>
    </location>
</feature>
<feature type="region of interest" description="Disordered" evidence="1">
    <location>
        <begin position="62"/>
        <end position="120"/>
    </location>
</feature>
<organism evidence="2">
    <name type="scientific">viral metagenome</name>
    <dbReference type="NCBI Taxonomy" id="1070528"/>
    <lineage>
        <taxon>unclassified sequences</taxon>
        <taxon>metagenomes</taxon>
        <taxon>organismal metagenomes</taxon>
    </lineage>
</organism>